<name>A0A9P5VMQ8_9FUNG</name>
<organism evidence="2 3">
    <name type="scientific">Podila minutissima</name>
    <dbReference type="NCBI Taxonomy" id="64525"/>
    <lineage>
        <taxon>Eukaryota</taxon>
        <taxon>Fungi</taxon>
        <taxon>Fungi incertae sedis</taxon>
        <taxon>Mucoromycota</taxon>
        <taxon>Mortierellomycotina</taxon>
        <taxon>Mortierellomycetes</taxon>
        <taxon>Mortierellales</taxon>
        <taxon>Mortierellaceae</taxon>
        <taxon>Podila</taxon>
    </lineage>
</organism>
<evidence type="ECO:0000313" key="2">
    <source>
        <dbReference type="EMBL" id="KAF9332367.1"/>
    </source>
</evidence>
<feature type="region of interest" description="Disordered" evidence="1">
    <location>
        <begin position="242"/>
        <end position="268"/>
    </location>
</feature>
<feature type="compositionally biased region" description="Basic and acidic residues" evidence="1">
    <location>
        <begin position="202"/>
        <end position="222"/>
    </location>
</feature>
<evidence type="ECO:0000313" key="3">
    <source>
        <dbReference type="Proteomes" id="UP000696485"/>
    </source>
</evidence>
<feature type="compositionally biased region" description="Low complexity" evidence="1">
    <location>
        <begin position="333"/>
        <end position="348"/>
    </location>
</feature>
<feature type="region of interest" description="Disordered" evidence="1">
    <location>
        <begin position="1"/>
        <end position="94"/>
    </location>
</feature>
<dbReference type="AlphaFoldDB" id="A0A9P5VMQ8"/>
<feature type="compositionally biased region" description="Polar residues" evidence="1">
    <location>
        <begin position="354"/>
        <end position="375"/>
    </location>
</feature>
<accession>A0A9P5VMQ8</accession>
<proteinExistence type="predicted"/>
<gene>
    <name evidence="2" type="ORF">BG006_004757</name>
</gene>
<comment type="caution">
    <text evidence="2">The sequence shown here is derived from an EMBL/GenBank/DDBJ whole genome shotgun (WGS) entry which is preliminary data.</text>
</comment>
<feature type="region of interest" description="Disordered" evidence="1">
    <location>
        <begin position="202"/>
        <end position="229"/>
    </location>
</feature>
<sequence length="715" mass="79713">MMSRQLQISPLNDGTNQTSLYDSQAGIPRDVPIDHSQPPQSHRTIKASMLSHEVSASSTDDRDMIRKAEDTVDDQVGSMDMDLDDVKPEPPIQDLPLTVKAKSDNEEQKKEVSSEDHAMNDVAKMDGDRLQHIATSTLFKSETMLSASTKEEYGSLSHDKGAHAPQVTLTAAEKLAYSMPSDQQKRIAMAKATAEALTKLESQREKQLIKEKRRQQDLEKFKMNSKVHKEKVQRIQEVVQLQASQRESQVQDRRAQPVRQTQQQARQSQLADIAGTRGLVQSNQRASPQETQRLVYQTRNSKSTPKIEPQEVPYSSDGGREQPNSAQLRQAKQSSFQPPAQVPVQQSPMEAPTASITELSTGPAQRSSGVSTPETTGHVPMESTRGNHRRINSMDYNPHMSQSMGSLNVPEQYNQGHQEAGERAFGQPFSKRLDVGQQEPNHRRSHSDVGIYKPVITTVVPPQHVARPPTMSVQETELHANNLAHQPDRHLHHAGAQHRTMPSDERVQRYAVAPAPPVREEQLPIKRESKATLQFILNEDNPSPETYPPMEPVEASEGAPWSGPGQTYGMRPHPQSRNNTPSAHAGFQQSFSEERLPYGLPDSEMQHRGLPPASAANRRQTTKKQKLAQDTVKITLKAILRVILKVIPKAILKVRAINSEAPTCHKGSITPIHTFVQRLKAKVKDHRQATHNSDLYLWKCYSNNSSSSNSSSSNS</sequence>
<feature type="compositionally biased region" description="Polar residues" evidence="1">
    <location>
        <begin position="322"/>
        <end position="332"/>
    </location>
</feature>
<keyword evidence="3" id="KW-1185">Reference proteome</keyword>
<feature type="compositionally biased region" description="Basic and acidic residues" evidence="1">
    <location>
        <begin position="59"/>
        <end position="70"/>
    </location>
</feature>
<feature type="region of interest" description="Disordered" evidence="1">
    <location>
        <begin position="539"/>
        <end position="624"/>
    </location>
</feature>
<dbReference type="Proteomes" id="UP000696485">
    <property type="component" value="Unassembled WGS sequence"/>
</dbReference>
<evidence type="ECO:0000256" key="1">
    <source>
        <dbReference type="SAM" id="MobiDB-lite"/>
    </source>
</evidence>
<feature type="compositionally biased region" description="Low complexity" evidence="1">
    <location>
        <begin position="257"/>
        <end position="268"/>
    </location>
</feature>
<dbReference type="EMBL" id="JAAAUY010000264">
    <property type="protein sequence ID" value="KAF9332367.1"/>
    <property type="molecule type" value="Genomic_DNA"/>
</dbReference>
<protein>
    <submittedName>
        <fullName evidence="2">Uncharacterized protein</fullName>
    </submittedName>
</protein>
<feature type="compositionally biased region" description="Polar residues" evidence="1">
    <location>
        <begin position="575"/>
        <end position="591"/>
    </location>
</feature>
<feature type="compositionally biased region" description="Polar residues" evidence="1">
    <location>
        <begin position="1"/>
        <end position="22"/>
    </location>
</feature>
<reference evidence="2" key="1">
    <citation type="journal article" date="2020" name="Fungal Divers.">
        <title>Resolving the Mortierellaceae phylogeny through synthesis of multi-gene phylogenetics and phylogenomics.</title>
        <authorList>
            <person name="Vandepol N."/>
            <person name="Liber J."/>
            <person name="Desiro A."/>
            <person name="Na H."/>
            <person name="Kennedy M."/>
            <person name="Barry K."/>
            <person name="Grigoriev I.V."/>
            <person name="Miller A.N."/>
            <person name="O'Donnell K."/>
            <person name="Stajich J.E."/>
            <person name="Bonito G."/>
        </authorList>
    </citation>
    <scope>NUCLEOTIDE SEQUENCE</scope>
    <source>
        <strain evidence="2">NVP1</strain>
    </source>
</reference>
<feature type="region of interest" description="Disordered" evidence="1">
    <location>
        <begin position="297"/>
        <end position="389"/>
    </location>
</feature>